<dbReference type="EMBL" id="DS144955">
    <property type="protein sequence ID" value="EAX66879.1"/>
    <property type="molecule type" value="Genomic_DNA"/>
</dbReference>
<dbReference type="Proteomes" id="UP000001542">
    <property type="component" value="Unassembled WGS sequence"/>
</dbReference>
<protein>
    <submittedName>
        <fullName evidence="1">Uncharacterized protein</fullName>
    </submittedName>
</protein>
<name>A2HUN8_TRIV3</name>
<organism evidence="1 2">
    <name type="scientific">Trichomonas vaginalis (strain ATCC PRA-98 / G3)</name>
    <dbReference type="NCBI Taxonomy" id="412133"/>
    <lineage>
        <taxon>Eukaryota</taxon>
        <taxon>Metamonada</taxon>
        <taxon>Parabasalia</taxon>
        <taxon>Trichomonadida</taxon>
        <taxon>Trichomonadidae</taxon>
        <taxon>Trichomonas</taxon>
    </lineage>
</organism>
<gene>
    <name evidence="1" type="ORF">TVAG_543520</name>
</gene>
<accession>A2HUN8</accession>
<sequence>MELTKVLSYKFATVSLLKLCCKLWYVFIENMHAITVLVKYLKSHVFSSTEYFTHYSLRHRQNVNTKWTEVKVSANAFR</sequence>
<evidence type="ECO:0000313" key="1">
    <source>
        <dbReference type="EMBL" id="EAX66879.1"/>
    </source>
</evidence>
<dbReference type="InParanoid" id="A2HUN8"/>
<evidence type="ECO:0000313" key="2">
    <source>
        <dbReference type="Proteomes" id="UP000001542"/>
    </source>
</evidence>
<dbReference type="VEuPathDB" id="TrichDB:TVAGG3_1064130"/>
<proteinExistence type="predicted"/>
<reference evidence="1" key="1">
    <citation type="submission" date="2006-10" db="EMBL/GenBank/DDBJ databases">
        <authorList>
            <person name="Amadeo P."/>
            <person name="Zhao Q."/>
            <person name="Wortman J."/>
            <person name="Fraser-Liggett C."/>
            <person name="Carlton J."/>
        </authorList>
    </citation>
    <scope>NUCLEOTIDE SEQUENCE</scope>
    <source>
        <strain evidence="1">G3</strain>
    </source>
</reference>
<dbReference type="AlphaFoldDB" id="A2HUN8"/>
<dbReference type="VEuPathDB" id="TrichDB:TVAG_543520"/>
<reference evidence="1" key="2">
    <citation type="journal article" date="2007" name="Science">
        <title>Draft genome sequence of the sexually transmitted pathogen Trichomonas vaginalis.</title>
        <authorList>
            <person name="Carlton J.M."/>
            <person name="Hirt R.P."/>
            <person name="Silva J.C."/>
            <person name="Delcher A.L."/>
            <person name="Schatz M."/>
            <person name="Zhao Q."/>
            <person name="Wortman J.R."/>
            <person name="Bidwell S.L."/>
            <person name="Alsmark U.C.M."/>
            <person name="Besteiro S."/>
            <person name="Sicheritz-Ponten T."/>
            <person name="Noel C.J."/>
            <person name="Dacks J.B."/>
            <person name="Foster P.G."/>
            <person name="Simillion C."/>
            <person name="Van de Peer Y."/>
            <person name="Miranda-Saavedra D."/>
            <person name="Barton G.J."/>
            <person name="Westrop G.D."/>
            <person name="Mueller S."/>
            <person name="Dessi D."/>
            <person name="Fiori P.L."/>
            <person name="Ren Q."/>
            <person name="Paulsen I."/>
            <person name="Zhang H."/>
            <person name="Bastida-Corcuera F.D."/>
            <person name="Simoes-Barbosa A."/>
            <person name="Brown M.T."/>
            <person name="Hayes R.D."/>
            <person name="Mukherjee M."/>
            <person name="Okumura C.Y."/>
            <person name="Schneider R."/>
            <person name="Smith A.J."/>
            <person name="Vanacova S."/>
            <person name="Villalvazo M."/>
            <person name="Haas B.J."/>
            <person name="Pertea M."/>
            <person name="Feldblyum T.V."/>
            <person name="Utterback T.R."/>
            <person name="Shu C.L."/>
            <person name="Osoegawa K."/>
            <person name="de Jong P.J."/>
            <person name="Hrdy I."/>
            <person name="Horvathova L."/>
            <person name="Zubacova Z."/>
            <person name="Dolezal P."/>
            <person name="Malik S.B."/>
            <person name="Logsdon J.M. Jr."/>
            <person name="Henze K."/>
            <person name="Gupta A."/>
            <person name="Wang C.C."/>
            <person name="Dunne R.L."/>
            <person name="Upcroft J.A."/>
            <person name="Upcroft P."/>
            <person name="White O."/>
            <person name="Salzberg S.L."/>
            <person name="Tang P."/>
            <person name="Chiu C.-H."/>
            <person name="Lee Y.-S."/>
            <person name="Embley T.M."/>
            <person name="Coombs G.H."/>
            <person name="Mottram J.C."/>
            <person name="Tachezy J."/>
            <person name="Fraser-Liggett C.M."/>
            <person name="Johnson P.J."/>
        </authorList>
    </citation>
    <scope>NUCLEOTIDE SEQUENCE [LARGE SCALE GENOMIC DNA]</scope>
    <source>
        <strain evidence="1">G3</strain>
    </source>
</reference>
<keyword evidence="2" id="KW-1185">Reference proteome</keyword>